<evidence type="ECO:0000256" key="6">
    <source>
        <dbReference type="ARBA" id="ARBA00022603"/>
    </source>
</evidence>
<dbReference type="InterPro" id="IPR025835">
    <property type="entry name" value="Thiopurine_S-MeTrfase"/>
</dbReference>
<feature type="binding site" evidence="9">
    <location>
        <position position="123"/>
    </location>
    <ligand>
        <name>S-adenosyl-L-methionine</name>
        <dbReference type="ChEBI" id="CHEBI:59789"/>
    </ligand>
</feature>
<keyword evidence="11" id="KW-1185">Reference proteome</keyword>
<evidence type="ECO:0000256" key="8">
    <source>
        <dbReference type="ARBA" id="ARBA00022691"/>
    </source>
</evidence>
<dbReference type="Gene3D" id="3.40.50.150">
    <property type="entry name" value="Vaccinia Virus protein VP39"/>
    <property type="match status" value="1"/>
</dbReference>
<gene>
    <name evidence="9" type="primary">tpm</name>
    <name evidence="10" type="ORF">SAMN05216302_105414</name>
</gene>
<keyword evidence="8 9" id="KW-0949">S-adenosyl-L-methionine</keyword>
<protein>
    <recommendedName>
        <fullName evidence="4 9">Thiopurine S-methyltransferase</fullName>
        <ecNumber evidence="4 9">2.1.1.67</ecNumber>
    </recommendedName>
    <alternativeName>
        <fullName evidence="9">Thiopurine methyltransferase</fullName>
    </alternativeName>
</protein>
<dbReference type="EMBL" id="FOSP01000054">
    <property type="protein sequence ID" value="SFL29077.1"/>
    <property type="molecule type" value="Genomic_DNA"/>
</dbReference>
<evidence type="ECO:0000256" key="2">
    <source>
        <dbReference type="ARBA" id="ARBA00004496"/>
    </source>
</evidence>
<dbReference type="GO" id="GO:0008119">
    <property type="term" value="F:thiopurine S-methyltransferase activity"/>
    <property type="evidence" value="ECO:0007669"/>
    <property type="project" value="UniProtKB-UniRule"/>
</dbReference>
<dbReference type="HAMAP" id="MF_00812">
    <property type="entry name" value="Thiopur_methtran"/>
    <property type="match status" value="1"/>
</dbReference>
<dbReference type="AlphaFoldDB" id="A0A1I4GIF9"/>
<comment type="similarity">
    <text evidence="3 9">Belongs to the class I-like SAM-binding methyltransferase superfamily. TPMT family.</text>
</comment>
<proteinExistence type="inferred from homology"/>
<evidence type="ECO:0000313" key="11">
    <source>
        <dbReference type="Proteomes" id="UP000199533"/>
    </source>
</evidence>
<organism evidence="10 11">
    <name type="scientific">Nitrosomonas aestuarii</name>
    <dbReference type="NCBI Taxonomy" id="52441"/>
    <lineage>
        <taxon>Bacteria</taxon>
        <taxon>Pseudomonadati</taxon>
        <taxon>Pseudomonadota</taxon>
        <taxon>Betaproteobacteria</taxon>
        <taxon>Nitrosomonadales</taxon>
        <taxon>Nitrosomonadaceae</taxon>
        <taxon>Nitrosomonas</taxon>
    </lineage>
</organism>
<dbReference type="GO" id="GO:0010038">
    <property type="term" value="P:response to metal ion"/>
    <property type="evidence" value="ECO:0007669"/>
    <property type="project" value="InterPro"/>
</dbReference>
<dbReference type="InterPro" id="IPR029063">
    <property type="entry name" value="SAM-dependent_MTases_sf"/>
</dbReference>
<dbReference type="InterPro" id="IPR022474">
    <property type="entry name" value="Thiopur_S-MeTfrase_Se/Te_detox"/>
</dbReference>
<dbReference type="InterPro" id="IPR008854">
    <property type="entry name" value="TPMT"/>
</dbReference>
<dbReference type="RefSeq" id="WP_090703200.1">
    <property type="nucleotide sequence ID" value="NZ_FOSP01000054.1"/>
</dbReference>
<comment type="catalytic activity">
    <reaction evidence="1 9">
        <text>S-adenosyl-L-methionine + a thiopurine = S-adenosyl-L-homocysteine + a thiopurine S-methylether.</text>
        <dbReference type="EC" id="2.1.1.67"/>
    </reaction>
</comment>
<keyword evidence="6 9" id="KW-0489">Methyltransferase</keyword>
<evidence type="ECO:0000256" key="4">
    <source>
        <dbReference type="ARBA" id="ARBA00011905"/>
    </source>
</evidence>
<dbReference type="Proteomes" id="UP000199533">
    <property type="component" value="Unassembled WGS sequence"/>
</dbReference>
<feature type="binding site" evidence="9">
    <location>
        <position position="10"/>
    </location>
    <ligand>
        <name>S-adenosyl-L-methionine</name>
        <dbReference type="ChEBI" id="CHEBI:59789"/>
    </ligand>
</feature>
<accession>A0A1I4GIF9</accession>
<dbReference type="Pfam" id="PF05724">
    <property type="entry name" value="TPMT"/>
    <property type="match status" value="1"/>
</dbReference>
<dbReference type="GO" id="GO:0005737">
    <property type="term" value="C:cytoplasm"/>
    <property type="evidence" value="ECO:0007669"/>
    <property type="project" value="UniProtKB-SubCell"/>
</dbReference>
<evidence type="ECO:0000256" key="9">
    <source>
        <dbReference type="HAMAP-Rule" id="MF_00812"/>
    </source>
</evidence>
<dbReference type="PANTHER" id="PTHR10259:SF11">
    <property type="entry name" value="THIOPURINE S-METHYLTRANSFERASE"/>
    <property type="match status" value="1"/>
</dbReference>
<dbReference type="GO" id="GO:0032259">
    <property type="term" value="P:methylation"/>
    <property type="evidence" value="ECO:0007669"/>
    <property type="project" value="UniProtKB-KW"/>
</dbReference>
<keyword evidence="5 9" id="KW-0963">Cytoplasm</keyword>
<dbReference type="PIRSF" id="PIRSF023956">
    <property type="entry name" value="Thiopurine_S-methyltransferase"/>
    <property type="match status" value="1"/>
</dbReference>
<dbReference type="SUPFAM" id="SSF53335">
    <property type="entry name" value="S-adenosyl-L-methionine-dependent methyltransferases"/>
    <property type="match status" value="1"/>
</dbReference>
<sequence length="213" mass="23860">MKASFWHQKWEQGDIAFHESEVNTLLITHCKKLNLSKGSRVFLPLCGKTRDIAWMLACGYQVVGAELSELAINKLFDDLGVVPKISGFGELTLYRAKNIDIFVGNIFDVLAESLGLVDAVYDRAALVAMPANMRDQYTSHLMNITDAAPQLLITYEYNQQLMDGPPFSINEEELKHYYSAAYQIKPVESKKVAGGLKGKVASKETVWLLKKIN</sequence>
<evidence type="ECO:0000256" key="7">
    <source>
        <dbReference type="ARBA" id="ARBA00022679"/>
    </source>
</evidence>
<dbReference type="PANTHER" id="PTHR10259">
    <property type="entry name" value="THIOPURINE S-METHYLTRANSFERASE"/>
    <property type="match status" value="1"/>
</dbReference>
<evidence type="ECO:0000256" key="5">
    <source>
        <dbReference type="ARBA" id="ARBA00022490"/>
    </source>
</evidence>
<evidence type="ECO:0000256" key="1">
    <source>
        <dbReference type="ARBA" id="ARBA00000903"/>
    </source>
</evidence>
<comment type="subcellular location">
    <subcellularLocation>
        <location evidence="2 9">Cytoplasm</location>
    </subcellularLocation>
</comment>
<dbReference type="NCBIfam" id="TIGR03840">
    <property type="entry name" value="TMPT_Se_Te"/>
    <property type="match status" value="1"/>
</dbReference>
<dbReference type="FunFam" id="3.40.50.150:FF:000101">
    <property type="entry name" value="Thiopurine S-methyltransferase"/>
    <property type="match status" value="1"/>
</dbReference>
<dbReference type="OrthoDB" id="9778208at2"/>
<name>A0A1I4GIF9_9PROT</name>
<dbReference type="STRING" id="52441.SAMN05216302_105414"/>
<dbReference type="NCBIfam" id="NF009732">
    <property type="entry name" value="PRK13255.1"/>
    <property type="match status" value="1"/>
</dbReference>
<reference evidence="11" key="1">
    <citation type="submission" date="2016-10" db="EMBL/GenBank/DDBJ databases">
        <authorList>
            <person name="Varghese N."/>
            <person name="Submissions S."/>
        </authorList>
    </citation>
    <scope>NUCLEOTIDE SEQUENCE [LARGE SCALE GENOMIC DNA]</scope>
    <source>
        <strain evidence="11">Nm69</strain>
    </source>
</reference>
<keyword evidence="7 9" id="KW-0808">Transferase</keyword>
<evidence type="ECO:0000313" key="10">
    <source>
        <dbReference type="EMBL" id="SFL29077.1"/>
    </source>
</evidence>
<dbReference type="PROSITE" id="PS51585">
    <property type="entry name" value="SAM_MT_TPMT"/>
    <property type="match status" value="1"/>
</dbReference>
<dbReference type="EC" id="2.1.1.67" evidence="4 9"/>
<feature type="binding site" evidence="9">
    <location>
        <position position="45"/>
    </location>
    <ligand>
        <name>S-adenosyl-L-methionine</name>
        <dbReference type="ChEBI" id="CHEBI:59789"/>
    </ligand>
</feature>
<feature type="binding site" evidence="9">
    <location>
        <position position="66"/>
    </location>
    <ligand>
        <name>S-adenosyl-L-methionine</name>
        <dbReference type="ChEBI" id="CHEBI:59789"/>
    </ligand>
</feature>
<evidence type="ECO:0000256" key="3">
    <source>
        <dbReference type="ARBA" id="ARBA00008145"/>
    </source>
</evidence>